<proteinExistence type="predicted"/>
<evidence type="ECO:0000313" key="1">
    <source>
        <dbReference type="EMBL" id="HIT36985.1"/>
    </source>
</evidence>
<dbReference type="AlphaFoldDB" id="A0A9D1KAV0"/>
<comment type="caution">
    <text evidence="1">The sequence shown here is derived from an EMBL/GenBank/DDBJ whole genome shotgun (WGS) entry which is preliminary data.</text>
</comment>
<dbReference type="Proteomes" id="UP000886833">
    <property type="component" value="Unassembled WGS sequence"/>
</dbReference>
<organism evidence="1 2">
    <name type="scientific">Candidatus Onthousia faecipullorum</name>
    <dbReference type="NCBI Taxonomy" id="2840887"/>
    <lineage>
        <taxon>Bacteria</taxon>
        <taxon>Bacillati</taxon>
        <taxon>Bacillota</taxon>
        <taxon>Bacilli</taxon>
        <taxon>Candidatus Onthousia</taxon>
    </lineage>
</organism>
<protein>
    <submittedName>
        <fullName evidence="1">Uncharacterized protein</fullName>
    </submittedName>
</protein>
<name>A0A9D1KAV0_9FIRM</name>
<accession>A0A9D1KAV0</accession>
<gene>
    <name evidence="1" type="ORF">IAB59_00725</name>
</gene>
<evidence type="ECO:0000313" key="2">
    <source>
        <dbReference type="Proteomes" id="UP000886833"/>
    </source>
</evidence>
<reference evidence="1" key="2">
    <citation type="journal article" date="2021" name="PeerJ">
        <title>Extensive microbial diversity within the chicken gut microbiome revealed by metagenomics and culture.</title>
        <authorList>
            <person name="Gilroy R."/>
            <person name="Ravi A."/>
            <person name="Getino M."/>
            <person name="Pursley I."/>
            <person name="Horton D.L."/>
            <person name="Alikhan N.F."/>
            <person name="Baker D."/>
            <person name="Gharbi K."/>
            <person name="Hall N."/>
            <person name="Watson M."/>
            <person name="Adriaenssens E.M."/>
            <person name="Foster-Nyarko E."/>
            <person name="Jarju S."/>
            <person name="Secka A."/>
            <person name="Antonio M."/>
            <person name="Oren A."/>
            <person name="Chaudhuri R.R."/>
            <person name="La Ragione R."/>
            <person name="Hildebrand F."/>
            <person name="Pallen M.J."/>
        </authorList>
    </citation>
    <scope>NUCLEOTIDE SEQUENCE</scope>
    <source>
        <strain evidence="1">CHK195-26880</strain>
    </source>
</reference>
<sequence length="362" mass="42238">MSELPKEIKSIKGSVYSFVDNKTERYAYILNEGTDKEVRVTVLLPYYSRPDISYDIIDGSRDFVNGFKVVQTANMEYAYVKEESNTLLPFRYDIATDFNEYGYAMVGKDGKVSWIDKNFKYLNNKYEMVNEDSSKFNGFLSVSDFSKGEHPLSKVCSCGSDWNRKTSYFCVDGKIKEFTKYDGEIIRDSDSIKNFSYYSEEFNDKGYATANNDWLILLSSGYYLSVKDLIRICEEKGFLDTINNKIERQERDYIKFLRDVEKKTMGFVDDLSKHNNLIVEYGIAGIELRKEELISRYGKDAYERAFFDDYFAFLINNQEFVSEIVDLKLLQSLLAKRGIPSYIDNEENVFHYNANKHVKTKK</sequence>
<dbReference type="EMBL" id="DVKQ01000007">
    <property type="protein sequence ID" value="HIT36985.1"/>
    <property type="molecule type" value="Genomic_DNA"/>
</dbReference>
<reference evidence="1" key="1">
    <citation type="submission" date="2020-10" db="EMBL/GenBank/DDBJ databases">
        <authorList>
            <person name="Gilroy R."/>
        </authorList>
    </citation>
    <scope>NUCLEOTIDE SEQUENCE</scope>
    <source>
        <strain evidence="1">CHK195-26880</strain>
    </source>
</reference>